<dbReference type="PANTHER" id="PTHR43791:SF43">
    <property type="entry name" value="MAJOR FACILITATOR SUPERFAMILY (MFS) PROFILE DOMAIN-CONTAINING PROTEIN"/>
    <property type="match status" value="1"/>
</dbReference>
<evidence type="ECO:0000313" key="11">
    <source>
        <dbReference type="Proteomes" id="UP000009328"/>
    </source>
</evidence>
<feature type="transmembrane region" description="Helical" evidence="8">
    <location>
        <begin position="482"/>
        <end position="504"/>
    </location>
</feature>
<dbReference type="GO" id="GO:0016020">
    <property type="term" value="C:membrane"/>
    <property type="evidence" value="ECO:0007669"/>
    <property type="project" value="UniProtKB-SubCell"/>
</dbReference>
<evidence type="ECO:0000256" key="7">
    <source>
        <dbReference type="SAM" id="MobiDB-lite"/>
    </source>
</evidence>
<dbReference type="HOGENOM" id="CLU_001265_4_2_1"/>
<feature type="transmembrane region" description="Helical" evidence="8">
    <location>
        <begin position="160"/>
        <end position="180"/>
    </location>
</feature>
<dbReference type="EMBL" id="CAIF01000235">
    <property type="protein sequence ID" value="CCH46242.1"/>
    <property type="molecule type" value="Genomic_DNA"/>
</dbReference>
<organism evidence="10 11">
    <name type="scientific">Wickerhamomyces ciferrii (strain ATCC 14091 / BCRC 22168 / CBS 111 / JCM 3599 / NBRC 0793 / NRRL Y-1031 F-60-10)</name>
    <name type="common">Yeast</name>
    <name type="synonym">Pichia ciferrii</name>
    <dbReference type="NCBI Taxonomy" id="1206466"/>
    <lineage>
        <taxon>Eukaryota</taxon>
        <taxon>Fungi</taxon>
        <taxon>Dikarya</taxon>
        <taxon>Ascomycota</taxon>
        <taxon>Saccharomycotina</taxon>
        <taxon>Saccharomycetes</taxon>
        <taxon>Phaffomycetales</taxon>
        <taxon>Wickerhamomycetaceae</taxon>
        <taxon>Wickerhamomyces</taxon>
    </lineage>
</organism>
<feature type="region of interest" description="Disordered" evidence="7">
    <location>
        <begin position="34"/>
        <end position="64"/>
    </location>
</feature>
<sequence>MSSKSNNTNKENSLDSPSTNKKISNFEKHLTHSYEIDPQLDHNNETDNDYQDHDDNDWELTRDPPKEGWKRNLPEYFFSNSEHAKFIRKLDILVFGYSLLSSFISTLDNSNIQNAYVSGMQKDLKLYGNELNLFQTFYSCGIIAGSVPLIFISTYIRPSIILPTCELLWSIFVMCCAGASNAKTIYGLRFLIGCALSIGFPGFTALISSWYLPNELGKRIVFYEISGNVAAMFSGYIQAGLYSNMDGKHGLAAWRWLFIFDGVISIFVVILGYIIIPDTPTTTRSRFLNSKEKKYAIKRMELAGRKPITKANWQMIKQSLSTWHLYGFVMSFYLYGTFSWGGNYFNLWLQSLNKYTVQQLNQIPTASQGAAIINSFISSILSDYFRHRPIIIIINMIICMMGNAFIAPWKSPEGLKFVGYILINVGWPGQSLLMAWANEICQGNPLTRSMIVAVGNTFVNATNAWLQVLLFPASTAPHYKAGYHVCAAFIGLAVVSIAVCWALLQRDYKKGYAIKSKVGLPIYPQWEEVFNNVNHEKNN</sequence>
<evidence type="ECO:0000256" key="4">
    <source>
        <dbReference type="ARBA" id="ARBA00022989"/>
    </source>
</evidence>
<name>K0KW94_WICCF</name>
<feature type="region of interest" description="Disordered" evidence="7">
    <location>
        <begin position="1"/>
        <end position="22"/>
    </location>
</feature>
<dbReference type="FunFam" id="1.20.1250.20:FF:000065">
    <property type="entry name" value="Putative MFS pantothenate transporter"/>
    <property type="match status" value="1"/>
</dbReference>
<dbReference type="GO" id="GO:0022857">
    <property type="term" value="F:transmembrane transporter activity"/>
    <property type="evidence" value="ECO:0007669"/>
    <property type="project" value="InterPro"/>
</dbReference>
<feature type="transmembrane region" description="Helical" evidence="8">
    <location>
        <begin position="133"/>
        <end position="153"/>
    </location>
</feature>
<dbReference type="Pfam" id="PF07690">
    <property type="entry name" value="MFS_1"/>
    <property type="match status" value="1"/>
</dbReference>
<dbReference type="AlphaFoldDB" id="K0KW94"/>
<evidence type="ECO:0000259" key="9">
    <source>
        <dbReference type="PROSITE" id="PS50850"/>
    </source>
</evidence>
<dbReference type="InParanoid" id="K0KW94"/>
<evidence type="ECO:0000256" key="3">
    <source>
        <dbReference type="ARBA" id="ARBA00022692"/>
    </source>
</evidence>
<feature type="domain" description="Major facilitator superfamily (MFS) profile" evidence="9">
    <location>
        <begin position="94"/>
        <end position="539"/>
    </location>
</feature>
<evidence type="ECO:0000256" key="6">
    <source>
        <dbReference type="ARBA" id="ARBA00037968"/>
    </source>
</evidence>
<keyword evidence="11" id="KW-1185">Reference proteome</keyword>
<dbReference type="Gene3D" id="1.20.1250.20">
    <property type="entry name" value="MFS general substrate transporter like domains"/>
    <property type="match status" value="2"/>
</dbReference>
<feature type="transmembrane region" description="Helical" evidence="8">
    <location>
        <begin position="323"/>
        <end position="345"/>
    </location>
</feature>
<keyword evidence="5 8" id="KW-0472">Membrane</keyword>
<dbReference type="eggNOG" id="KOG2533">
    <property type="taxonomic scope" value="Eukaryota"/>
</dbReference>
<dbReference type="PROSITE" id="PS50850">
    <property type="entry name" value="MFS"/>
    <property type="match status" value="1"/>
</dbReference>
<feature type="transmembrane region" description="Helical" evidence="8">
    <location>
        <begin position="417"/>
        <end position="437"/>
    </location>
</feature>
<evidence type="ECO:0000256" key="8">
    <source>
        <dbReference type="SAM" id="Phobius"/>
    </source>
</evidence>
<evidence type="ECO:0000256" key="5">
    <source>
        <dbReference type="ARBA" id="ARBA00023136"/>
    </source>
</evidence>
<proteinExistence type="inferred from homology"/>
<keyword evidence="2" id="KW-0813">Transport</keyword>
<dbReference type="STRING" id="1206466.K0KW94"/>
<dbReference type="InterPro" id="IPR036259">
    <property type="entry name" value="MFS_trans_sf"/>
</dbReference>
<feature type="transmembrane region" description="Helical" evidence="8">
    <location>
        <begin position="253"/>
        <end position="276"/>
    </location>
</feature>
<keyword evidence="4 8" id="KW-1133">Transmembrane helix</keyword>
<gene>
    <name evidence="10" type="ORF">BN7_5833</name>
</gene>
<comment type="subcellular location">
    <subcellularLocation>
        <location evidence="1">Membrane</location>
        <topology evidence="1">Multi-pass membrane protein</topology>
    </subcellularLocation>
</comment>
<feature type="transmembrane region" description="Helical" evidence="8">
    <location>
        <begin position="392"/>
        <end position="411"/>
    </location>
</feature>
<feature type="compositionally biased region" description="Low complexity" evidence="7">
    <location>
        <begin position="1"/>
        <end position="11"/>
    </location>
</feature>
<dbReference type="Proteomes" id="UP000009328">
    <property type="component" value="Unassembled WGS sequence"/>
</dbReference>
<dbReference type="SUPFAM" id="SSF103473">
    <property type="entry name" value="MFS general substrate transporter"/>
    <property type="match status" value="1"/>
</dbReference>
<reference evidence="10 11" key="1">
    <citation type="journal article" date="2012" name="Eukaryot. Cell">
        <title>Draft genome sequence of Wickerhamomyces ciferrii NRRL Y-1031 F-60-10.</title>
        <authorList>
            <person name="Schneider J."/>
            <person name="Andrea H."/>
            <person name="Blom J."/>
            <person name="Jaenicke S."/>
            <person name="Ruckert C."/>
            <person name="Schorsch C."/>
            <person name="Szczepanowski R."/>
            <person name="Farwick M."/>
            <person name="Goesmann A."/>
            <person name="Puhler A."/>
            <person name="Schaffer S."/>
            <person name="Tauch A."/>
            <person name="Kohler T."/>
            <person name="Brinkrolf K."/>
        </authorList>
    </citation>
    <scope>NUCLEOTIDE SEQUENCE [LARGE SCALE GENOMIC DNA]</scope>
    <source>
        <strain evidence="11">ATCC 14091 / BCRC 22168 / CBS 111 / JCM 3599 / NBRC 0793 / NRRL Y-1031 F-60-10</strain>
    </source>
</reference>
<accession>K0KW94</accession>
<comment type="caution">
    <text evidence="10">The sequence shown here is derived from an EMBL/GenBank/DDBJ whole genome shotgun (WGS) entry which is preliminary data.</text>
</comment>
<evidence type="ECO:0000313" key="10">
    <source>
        <dbReference type="EMBL" id="CCH46242.1"/>
    </source>
</evidence>
<keyword evidence="3 8" id="KW-0812">Transmembrane</keyword>
<dbReference type="PANTHER" id="PTHR43791">
    <property type="entry name" value="PERMEASE-RELATED"/>
    <property type="match status" value="1"/>
</dbReference>
<feature type="transmembrane region" description="Helical" evidence="8">
    <location>
        <begin position="186"/>
        <end position="208"/>
    </location>
</feature>
<feature type="transmembrane region" description="Helical" evidence="8">
    <location>
        <begin position="449"/>
        <end position="470"/>
    </location>
</feature>
<dbReference type="InterPro" id="IPR011701">
    <property type="entry name" value="MFS"/>
</dbReference>
<feature type="transmembrane region" description="Helical" evidence="8">
    <location>
        <begin position="220"/>
        <end position="241"/>
    </location>
</feature>
<evidence type="ECO:0000256" key="1">
    <source>
        <dbReference type="ARBA" id="ARBA00004141"/>
    </source>
</evidence>
<protein>
    <submittedName>
        <fullName evidence="10">Transporter SEO1</fullName>
    </submittedName>
</protein>
<comment type="similarity">
    <text evidence="6">Belongs to the major facilitator superfamily. Allantoate permease family.</text>
</comment>
<evidence type="ECO:0000256" key="2">
    <source>
        <dbReference type="ARBA" id="ARBA00022448"/>
    </source>
</evidence>
<dbReference type="InterPro" id="IPR020846">
    <property type="entry name" value="MFS_dom"/>
</dbReference>